<reference evidence="1" key="1">
    <citation type="journal article" date="2015" name="Nature">
        <title>Complex archaea that bridge the gap between prokaryotes and eukaryotes.</title>
        <authorList>
            <person name="Spang A."/>
            <person name="Saw J.H."/>
            <person name="Jorgensen S.L."/>
            <person name="Zaremba-Niedzwiedzka K."/>
            <person name="Martijn J."/>
            <person name="Lind A.E."/>
            <person name="van Eijk R."/>
            <person name="Schleper C."/>
            <person name="Guy L."/>
            <person name="Ettema T.J."/>
        </authorList>
    </citation>
    <scope>NUCLEOTIDE SEQUENCE</scope>
</reference>
<protein>
    <submittedName>
        <fullName evidence="1">Uncharacterized protein</fullName>
    </submittedName>
</protein>
<dbReference type="AlphaFoldDB" id="A0A0F9T5V6"/>
<evidence type="ECO:0000313" key="1">
    <source>
        <dbReference type="EMBL" id="KKN74619.1"/>
    </source>
</evidence>
<sequence length="99" mass="11469">MINQIIYIFAMRLIAFDGVDRQSITQLSPMIALKNARHTVKRCRVSFFNLTIQSPYRWLVKGIAQLQAILVGSDKYPYWVRESFPGGAFSFSFLLLVFF</sequence>
<gene>
    <name evidence="1" type="ORF">LCGC14_0388210</name>
</gene>
<comment type="caution">
    <text evidence="1">The sequence shown here is derived from an EMBL/GenBank/DDBJ whole genome shotgun (WGS) entry which is preliminary data.</text>
</comment>
<name>A0A0F9T5V6_9ZZZZ</name>
<proteinExistence type="predicted"/>
<accession>A0A0F9T5V6</accession>
<dbReference type="EMBL" id="LAZR01000322">
    <property type="protein sequence ID" value="KKN74619.1"/>
    <property type="molecule type" value="Genomic_DNA"/>
</dbReference>
<organism evidence="1">
    <name type="scientific">marine sediment metagenome</name>
    <dbReference type="NCBI Taxonomy" id="412755"/>
    <lineage>
        <taxon>unclassified sequences</taxon>
        <taxon>metagenomes</taxon>
        <taxon>ecological metagenomes</taxon>
    </lineage>
</organism>